<dbReference type="EMBL" id="AP022620">
    <property type="protein sequence ID" value="BBZ78389.1"/>
    <property type="molecule type" value="Genomic_DNA"/>
</dbReference>
<dbReference type="KEGG" id="many:MANY_37260"/>
<dbReference type="AlphaFoldDB" id="A0A6N4WBG7"/>
<name>A0A6N4WBG7_9MYCO</name>
<dbReference type="Proteomes" id="UP000467249">
    <property type="component" value="Chromosome"/>
</dbReference>
<organism evidence="1 2">
    <name type="scientific">Mycolicibacterium anyangense</name>
    <dbReference type="NCBI Taxonomy" id="1431246"/>
    <lineage>
        <taxon>Bacteria</taxon>
        <taxon>Bacillati</taxon>
        <taxon>Actinomycetota</taxon>
        <taxon>Actinomycetes</taxon>
        <taxon>Mycobacteriales</taxon>
        <taxon>Mycobacteriaceae</taxon>
        <taxon>Mycolicibacterium</taxon>
    </lineage>
</organism>
<protein>
    <submittedName>
        <fullName evidence="1">Uncharacterized protein</fullName>
    </submittedName>
</protein>
<reference evidence="1 2" key="1">
    <citation type="journal article" date="2019" name="Emerg. Microbes Infect.">
        <title>Comprehensive subspecies identification of 175 nontuberculous mycobacteria species based on 7547 genomic profiles.</title>
        <authorList>
            <person name="Matsumoto Y."/>
            <person name="Kinjo T."/>
            <person name="Motooka D."/>
            <person name="Nabeya D."/>
            <person name="Jung N."/>
            <person name="Uechi K."/>
            <person name="Horii T."/>
            <person name="Iida T."/>
            <person name="Fujita J."/>
            <person name="Nakamura S."/>
        </authorList>
    </citation>
    <scope>NUCLEOTIDE SEQUENCE [LARGE SCALE GENOMIC DNA]</scope>
    <source>
        <strain evidence="1 2">JCM 30275</strain>
    </source>
</reference>
<sequence>MAVSGERQALREFGEGRGWNTREADRADVYSRDKHRVRVIWQGEEAISGASFFDDEMYEMYTRDLDKVRAWLTR</sequence>
<proteinExistence type="predicted"/>
<evidence type="ECO:0000313" key="1">
    <source>
        <dbReference type="EMBL" id="BBZ78389.1"/>
    </source>
</evidence>
<accession>A0A6N4WBG7</accession>
<gene>
    <name evidence="1" type="ORF">MANY_37260</name>
</gene>
<keyword evidence="2" id="KW-1185">Reference proteome</keyword>
<evidence type="ECO:0000313" key="2">
    <source>
        <dbReference type="Proteomes" id="UP000467249"/>
    </source>
</evidence>
<dbReference type="RefSeq" id="WP_163805558.1">
    <property type="nucleotide sequence ID" value="NZ_AP022620.1"/>
</dbReference>